<dbReference type="AlphaFoldDB" id="A0A2G9TFL1"/>
<dbReference type="PROSITE" id="PS00010">
    <property type="entry name" value="ASX_HYDROXYL"/>
    <property type="match status" value="1"/>
</dbReference>
<evidence type="ECO:0000313" key="4">
    <source>
        <dbReference type="EMBL" id="PIO56678.1"/>
    </source>
</evidence>
<dbReference type="InterPro" id="IPR000152">
    <property type="entry name" value="EGF-type_Asp/Asn_hydroxyl_site"/>
</dbReference>
<dbReference type="InterPro" id="IPR056370">
    <property type="entry name" value="Shg-like_Ig-like"/>
</dbReference>
<dbReference type="SMART" id="SM00179">
    <property type="entry name" value="EGF_CA"/>
    <property type="match status" value="1"/>
</dbReference>
<feature type="domain" description="EGF-like" evidence="3">
    <location>
        <begin position="105"/>
        <end position="142"/>
    </location>
</feature>
<dbReference type="InterPro" id="IPR013320">
    <property type="entry name" value="ConA-like_dom_sf"/>
</dbReference>
<dbReference type="PROSITE" id="PS50026">
    <property type="entry name" value="EGF_3"/>
    <property type="match status" value="1"/>
</dbReference>
<sequence>LDYATLQTRTVPVLNVRFSAHGSPYKDSTQLNGLISANRDELQSKMGTTIVGVGIDMCKFTVCDSGCQTISTADFNGVVVSANSTVLVGVNAQSKDECTCPVWRPPPQCLAGLCHNEGVCHNTHPGFFCECRNDLLKGSRCQGTTRSFSGDGFAWYKPMPACTSLNISMQFMTL</sequence>
<gene>
    <name evidence="4" type="ORF">TELCIR_21922</name>
</gene>
<keyword evidence="1" id="KW-1015">Disulfide bond</keyword>
<protein>
    <submittedName>
        <fullName evidence="4">EGF-like domain protein</fullName>
    </submittedName>
</protein>
<name>A0A2G9TFL1_TELCI</name>
<dbReference type="Proteomes" id="UP000230423">
    <property type="component" value="Unassembled WGS sequence"/>
</dbReference>
<dbReference type="Pfam" id="PF24811">
    <property type="entry name" value="Ig_Shg"/>
    <property type="match status" value="1"/>
</dbReference>
<keyword evidence="2" id="KW-0245">EGF-like domain</keyword>
<reference evidence="4 5" key="1">
    <citation type="submission" date="2015-09" db="EMBL/GenBank/DDBJ databases">
        <title>Draft genome of the parasitic nematode Teladorsagia circumcincta isolate WARC Sus (inbred).</title>
        <authorList>
            <person name="Mitreva M."/>
        </authorList>
    </citation>
    <scope>NUCLEOTIDE SEQUENCE [LARGE SCALE GENOMIC DNA]</scope>
    <source>
        <strain evidence="4 5">S</strain>
    </source>
</reference>
<evidence type="ECO:0000313" key="5">
    <source>
        <dbReference type="Proteomes" id="UP000230423"/>
    </source>
</evidence>
<evidence type="ECO:0000256" key="2">
    <source>
        <dbReference type="PROSITE-ProRule" id="PRU00076"/>
    </source>
</evidence>
<evidence type="ECO:0000259" key="3">
    <source>
        <dbReference type="PROSITE" id="PS50026"/>
    </source>
</evidence>
<dbReference type="EMBL" id="KZ373687">
    <property type="protein sequence ID" value="PIO56678.1"/>
    <property type="molecule type" value="Genomic_DNA"/>
</dbReference>
<dbReference type="Gene3D" id="2.10.25.10">
    <property type="entry name" value="Laminin"/>
    <property type="match status" value="1"/>
</dbReference>
<dbReference type="InterPro" id="IPR000742">
    <property type="entry name" value="EGF"/>
</dbReference>
<evidence type="ECO:0000256" key="1">
    <source>
        <dbReference type="ARBA" id="ARBA00023157"/>
    </source>
</evidence>
<keyword evidence="5" id="KW-1185">Reference proteome</keyword>
<organism evidence="4 5">
    <name type="scientific">Teladorsagia circumcincta</name>
    <name type="common">Brown stomach worm</name>
    <name type="synonym">Ostertagia circumcincta</name>
    <dbReference type="NCBI Taxonomy" id="45464"/>
    <lineage>
        <taxon>Eukaryota</taxon>
        <taxon>Metazoa</taxon>
        <taxon>Ecdysozoa</taxon>
        <taxon>Nematoda</taxon>
        <taxon>Chromadorea</taxon>
        <taxon>Rhabditida</taxon>
        <taxon>Rhabditina</taxon>
        <taxon>Rhabditomorpha</taxon>
        <taxon>Strongyloidea</taxon>
        <taxon>Trichostrongylidae</taxon>
        <taxon>Teladorsagia</taxon>
    </lineage>
</organism>
<proteinExistence type="predicted"/>
<feature type="non-terminal residue" evidence="4">
    <location>
        <position position="1"/>
    </location>
</feature>
<dbReference type="InterPro" id="IPR001881">
    <property type="entry name" value="EGF-like_Ca-bd_dom"/>
</dbReference>
<dbReference type="CDD" id="cd00054">
    <property type="entry name" value="EGF_CA"/>
    <property type="match status" value="1"/>
</dbReference>
<accession>A0A2G9TFL1</accession>
<dbReference type="GO" id="GO:0005509">
    <property type="term" value="F:calcium ion binding"/>
    <property type="evidence" value="ECO:0007669"/>
    <property type="project" value="InterPro"/>
</dbReference>
<dbReference type="SUPFAM" id="SSF49899">
    <property type="entry name" value="Concanavalin A-like lectins/glucanases"/>
    <property type="match status" value="1"/>
</dbReference>
<comment type="caution">
    <text evidence="2">Lacks conserved residue(s) required for the propagation of feature annotation.</text>
</comment>
<dbReference type="OrthoDB" id="6252479at2759"/>